<evidence type="ECO:0000313" key="8">
    <source>
        <dbReference type="Proteomes" id="UP000190285"/>
    </source>
</evidence>
<dbReference type="InterPro" id="IPR030828">
    <property type="entry name" value="HTH_TyrR"/>
</dbReference>
<dbReference type="InterPro" id="IPR027417">
    <property type="entry name" value="P-loop_NTPase"/>
</dbReference>
<dbReference type="Proteomes" id="UP000190285">
    <property type="component" value="Unassembled WGS sequence"/>
</dbReference>
<keyword evidence="4 7" id="KW-0238">DNA-binding</keyword>
<evidence type="ECO:0000256" key="2">
    <source>
        <dbReference type="ARBA" id="ARBA00022840"/>
    </source>
</evidence>
<dbReference type="PANTHER" id="PTHR32071">
    <property type="entry name" value="TRANSCRIPTIONAL REGULATORY PROTEIN"/>
    <property type="match status" value="1"/>
</dbReference>
<dbReference type="InterPro" id="IPR058031">
    <property type="entry name" value="AAA_lid_NorR"/>
</dbReference>
<dbReference type="InterPro" id="IPR003018">
    <property type="entry name" value="GAF"/>
</dbReference>
<protein>
    <submittedName>
        <fullName evidence="7">Transcriptional regulator containing PAS, AAA-type ATPase, and DNA-binding Fis domains</fullName>
    </submittedName>
</protein>
<dbReference type="EMBL" id="FUZT01000012">
    <property type="protein sequence ID" value="SKC84882.1"/>
    <property type="molecule type" value="Genomic_DNA"/>
</dbReference>
<dbReference type="SUPFAM" id="SSF55781">
    <property type="entry name" value="GAF domain-like"/>
    <property type="match status" value="1"/>
</dbReference>
<keyword evidence="2" id="KW-0067">ATP-binding</keyword>
<dbReference type="Gene3D" id="1.10.8.60">
    <property type="match status" value="1"/>
</dbReference>
<evidence type="ECO:0000256" key="4">
    <source>
        <dbReference type="ARBA" id="ARBA00023125"/>
    </source>
</evidence>
<dbReference type="AlphaFoldDB" id="A0A1T5M9H1"/>
<dbReference type="PANTHER" id="PTHR32071:SF57">
    <property type="entry name" value="C4-DICARBOXYLATE TRANSPORT TRANSCRIPTIONAL REGULATORY PROTEIN DCTD"/>
    <property type="match status" value="1"/>
</dbReference>
<dbReference type="Gene3D" id="1.10.10.60">
    <property type="entry name" value="Homeodomain-like"/>
    <property type="match status" value="1"/>
</dbReference>
<name>A0A1T5M9H1_9FIRM</name>
<dbReference type="GO" id="GO:0003677">
    <property type="term" value="F:DNA binding"/>
    <property type="evidence" value="ECO:0007669"/>
    <property type="project" value="UniProtKB-KW"/>
</dbReference>
<dbReference type="Gene3D" id="3.30.450.20">
    <property type="entry name" value="PAS domain"/>
    <property type="match status" value="1"/>
</dbReference>
<keyword evidence="1" id="KW-0547">Nucleotide-binding</keyword>
<feature type="domain" description="Sigma-54 factor interaction" evidence="6">
    <location>
        <begin position="276"/>
        <end position="502"/>
    </location>
</feature>
<dbReference type="SUPFAM" id="SSF46689">
    <property type="entry name" value="Homeodomain-like"/>
    <property type="match status" value="1"/>
</dbReference>
<keyword evidence="5" id="KW-0804">Transcription</keyword>
<dbReference type="Gene3D" id="3.40.50.300">
    <property type="entry name" value="P-loop containing nucleotide triphosphate hydrolases"/>
    <property type="match status" value="1"/>
</dbReference>
<evidence type="ECO:0000259" key="6">
    <source>
        <dbReference type="PROSITE" id="PS50045"/>
    </source>
</evidence>
<dbReference type="GO" id="GO:0005524">
    <property type="term" value="F:ATP binding"/>
    <property type="evidence" value="ECO:0007669"/>
    <property type="project" value="UniProtKB-KW"/>
</dbReference>
<dbReference type="SUPFAM" id="SSF52540">
    <property type="entry name" value="P-loop containing nucleoside triphosphate hydrolases"/>
    <property type="match status" value="1"/>
</dbReference>
<sequence>MHLGEIKETTLKFAETISKILDIDVMIIDDNYNRIANTFKYIEDPTPITRYSMLGEVLHTGKVVAVKDKATYKHCKNCPDISECIISGLVGVPIYFEKNIIGAIALLVPLNKTNPVFENLENSIDFLEGMSDLLSSKLKNIDDYNKLNVIKKERETIIDVIEDGLVFINNMGKIVHYNHQFQSFFKFEKDVEGEKIEELIDHPLIHEILMFGEDILYKIFYYEHINHSFYGFVSCRNIMLNGNHYGALLSFKSLGKAYKAFSEMSDNRTYVSFSDIQGEDPKLKEEINKAKQLAVTDENILIYSAPGFKKHIFARAIHNFSDREKNYFVEVDCDSISYDMLESEIFGHDRDEIHMNPGIGKIRMAHKGTMFFNNISKMPLYLQKRLVKVMKTKELRQRTYRGFNIDVRMIFATCEALSPLVGQGLFDEELYFRISKNIITIPSLINRKGDIKIIIDNVIKKLKVKYEKSQLKFEQNVLDMLYEYTWPNNVYEIEKTIDMIIAKTKKNVVTIDDVKNFNFAGDNGKEVKVVDKIEKDLIQKMLTEYKSKEQVAKAMGIGRATLYRKMKKYGIT</sequence>
<dbReference type="InterPro" id="IPR002078">
    <property type="entry name" value="Sigma_54_int"/>
</dbReference>
<keyword evidence="8" id="KW-1185">Reference proteome</keyword>
<evidence type="ECO:0000256" key="3">
    <source>
        <dbReference type="ARBA" id="ARBA00023015"/>
    </source>
</evidence>
<dbReference type="CDD" id="cd00009">
    <property type="entry name" value="AAA"/>
    <property type="match status" value="1"/>
</dbReference>
<dbReference type="InterPro" id="IPR009057">
    <property type="entry name" value="Homeodomain-like_sf"/>
</dbReference>
<dbReference type="Pfam" id="PF18024">
    <property type="entry name" value="HTH_50"/>
    <property type="match status" value="1"/>
</dbReference>
<dbReference type="GO" id="GO:0006355">
    <property type="term" value="P:regulation of DNA-templated transcription"/>
    <property type="evidence" value="ECO:0007669"/>
    <property type="project" value="InterPro"/>
</dbReference>
<dbReference type="Pfam" id="PF25601">
    <property type="entry name" value="AAA_lid_14"/>
    <property type="match status" value="1"/>
</dbReference>
<organism evidence="7 8">
    <name type="scientific">Maledivibacter halophilus</name>
    <dbReference type="NCBI Taxonomy" id="36842"/>
    <lineage>
        <taxon>Bacteria</taxon>
        <taxon>Bacillati</taxon>
        <taxon>Bacillota</taxon>
        <taxon>Clostridia</taxon>
        <taxon>Peptostreptococcales</taxon>
        <taxon>Caminicellaceae</taxon>
        <taxon>Maledivibacter</taxon>
    </lineage>
</organism>
<proteinExistence type="predicted"/>
<evidence type="ECO:0000256" key="1">
    <source>
        <dbReference type="ARBA" id="ARBA00022741"/>
    </source>
</evidence>
<dbReference type="Pfam" id="PF01590">
    <property type="entry name" value="GAF"/>
    <property type="match status" value="1"/>
</dbReference>
<evidence type="ECO:0000313" key="7">
    <source>
        <dbReference type="EMBL" id="SKC84882.1"/>
    </source>
</evidence>
<dbReference type="Pfam" id="PF00158">
    <property type="entry name" value="Sigma54_activat"/>
    <property type="match status" value="1"/>
</dbReference>
<keyword evidence="3" id="KW-0805">Transcription regulation</keyword>
<gene>
    <name evidence="7" type="ORF">SAMN02194393_04279</name>
</gene>
<dbReference type="STRING" id="36842.SAMN02194393_04279"/>
<dbReference type="PROSITE" id="PS50045">
    <property type="entry name" value="SIGMA54_INTERACT_4"/>
    <property type="match status" value="1"/>
</dbReference>
<accession>A0A1T5M9H1</accession>
<reference evidence="7 8" key="1">
    <citation type="submission" date="2017-02" db="EMBL/GenBank/DDBJ databases">
        <authorList>
            <person name="Peterson S.W."/>
        </authorList>
    </citation>
    <scope>NUCLEOTIDE SEQUENCE [LARGE SCALE GENOMIC DNA]</scope>
    <source>
        <strain evidence="7 8">M1</strain>
    </source>
</reference>
<evidence type="ECO:0000256" key="5">
    <source>
        <dbReference type="ARBA" id="ARBA00023163"/>
    </source>
</evidence>